<dbReference type="Pfam" id="PF18962">
    <property type="entry name" value="Por_Secre_tail"/>
    <property type="match status" value="1"/>
</dbReference>
<protein>
    <submittedName>
        <fullName evidence="3">T9SS type A sorting domain-containing protein</fullName>
    </submittedName>
</protein>
<dbReference type="SUPFAM" id="SSF101898">
    <property type="entry name" value="NHL repeat"/>
    <property type="match status" value="1"/>
</dbReference>
<dbReference type="EMBL" id="AP026867">
    <property type="protein sequence ID" value="BDS13452.1"/>
    <property type="molecule type" value="Genomic_DNA"/>
</dbReference>
<feature type="chain" id="PRO_5037732271" evidence="1">
    <location>
        <begin position="20"/>
        <end position="523"/>
    </location>
</feature>
<evidence type="ECO:0000313" key="3">
    <source>
        <dbReference type="EMBL" id="BDS13452.1"/>
    </source>
</evidence>
<sequence>MILFYLLLFLIPSISTAQANIRIGGLGGDEAVATAIYQNKIIVGGTFQQMLNGQPSHGGSDIFLQAYNLQGQLSWQYNLGSSNNEQLKALCLSPSGAIYSTGMFSDSLFIGATDSILYNHQQAVFIVKQDIQGQFLWSRSLSGQSLVVVEDIVSDAQENIYITGAFQDTFVIDSNHQLIGGAKNSPFLIKLDPDGKVLWSQSPALSDEATGIALTIDDKGQLYWAGHFKGSFALLSDTIRAHWVYNDLFLSQVDSNGHFIWQRHYGGVYNNTCKQLEWYAGSLYLGGSFMGVLDIPPLRLVTAFRNFDAFVVQLNMDGIAKWGIQSQTEADCFFEAIAFYQDQIVVSGVYNDYFKWQQQQVPAINGAETFQVVLDSNGQGAQINTWTGNGFDLVKSTAIHSSGQVVAVGGFQQDIRLGKQTLQAQGFSDAFLYIQDSALATSVTKIAHFELVKLSFAPNPSQDSTTILCPNGRVKKWLLYNMQGQLVAQGNQATVPLQSISSGTYSIQVHTDKGMGIEKLIVH</sequence>
<name>A0A916DV78_9BACT</name>
<dbReference type="Gene3D" id="2.80.10.50">
    <property type="match status" value="1"/>
</dbReference>
<keyword evidence="1" id="KW-0732">Signal</keyword>
<feature type="domain" description="Secretion system C-terminal sorting" evidence="2">
    <location>
        <begin position="458"/>
        <end position="522"/>
    </location>
</feature>
<organism evidence="3 4">
    <name type="scientific">Aureispira anguillae</name>
    <dbReference type="NCBI Taxonomy" id="2864201"/>
    <lineage>
        <taxon>Bacteria</taxon>
        <taxon>Pseudomonadati</taxon>
        <taxon>Bacteroidota</taxon>
        <taxon>Saprospiria</taxon>
        <taxon>Saprospirales</taxon>
        <taxon>Saprospiraceae</taxon>
        <taxon>Aureispira</taxon>
    </lineage>
</organism>
<accession>A0A916DV78</accession>
<dbReference type="PANTHER" id="PTHR35580:SF1">
    <property type="entry name" value="PHYTASE-LIKE DOMAIN-CONTAINING PROTEIN"/>
    <property type="match status" value="1"/>
</dbReference>
<keyword evidence="4" id="KW-1185">Reference proteome</keyword>
<dbReference type="InterPro" id="IPR052918">
    <property type="entry name" value="Motility_Chemotaxis_Reg"/>
</dbReference>
<evidence type="ECO:0000259" key="2">
    <source>
        <dbReference type="Pfam" id="PF18962"/>
    </source>
</evidence>
<gene>
    <name evidence="3" type="ORF">AsAng_0041900</name>
</gene>
<dbReference type="PANTHER" id="PTHR35580">
    <property type="entry name" value="CELL SURFACE GLYCOPROTEIN (S-LAYER PROTEIN)-LIKE PROTEIN"/>
    <property type="match status" value="1"/>
</dbReference>
<evidence type="ECO:0000313" key="4">
    <source>
        <dbReference type="Proteomes" id="UP001060919"/>
    </source>
</evidence>
<feature type="signal peptide" evidence="1">
    <location>
        <begin position="1"/>
        <end position="19"/>
    </location>
</feature>
<dbReference type="KEGG" id="aup:AsAng_0041900"/>
<proteinExistence type="predicted"/>
<dbReference type="RefSeq" id="WP_264788722.1">
    <property type="nucleotide sequence ID" value="NZ_AP026867.1"/>
</dbReference>
<dbReference type="Proteomes" id="UP001060919">
    <property type="component" value="Chromosome"/>
</dbReference>
<evidence type="ECO:0000256" key="1">
    <source>
        <dbReference type="SAM" id="SignalP"/>
    </source>
</evidence>
<dbReference type="AlphaFoldDB" id="A0A916DV78"/>
<reference evidence="3" key="1">
    <citation type="submission" date="2022-09" db="EMBL/GenBank/DDBJ databases">
        <title>Aureispira anguillicida sp. nov., isolated from Leptocephalus of Japanese eel Anguilla japonica.</title>
        <authorList>
            <person name="Yuasa K."/>
            <person name="Mekata T."/>
            <person name="Ikunari K."/>
        </authorList>
    </citation>
    <scope>NUCLEOTIDE SEQUENCE</scope>
    <source>
        <strain evidence="3">EL160426</strain>
    </source>
</reference>
<dbReference type="NCBIfam" id="TIGR04183">
    <property type="entry name" value="Por_Secre_tail"/>
    <property type="match status" value="1"/>
</dbReference>
<dbReference type="InterPro" id="IPR026444">
    <property type="entry name" value="Secre_tail"/>
</dbReference>